<sequence>MFRVKTIENKQNCIELSSNNSKAIINLNLGGSLQELILQGKTIIAGNSEDYKNNYASSILFPFAGRTEDGKYIFQNKEYQLLCNDKENNNALHGLVYDKKFTLVEQAEKNNAISVIIHFEEIEKAKGFPFLYQITLEYTLSNDSLQLKMSVKNNDTNTFPFFLGWHPYFETSNIKHTSVSFQANKKIKYNNRLVPTDFLDVNITKPIMFKEQQFDDCFFLTNNTIDFETPDYKISLESDAKNAYLQMYTPPHRKSVALEPQTGISNSLNNKIGLQNLEPQKEYSINWSIKKHD</sequence>
<dbReference type="PANTHER" id="PTHR10091:SF45">
    <property type="entry name" value="ALDOSE 1-EPIMERASE"/>
    <property type="match status" value="1"/>
</dbReference>
<dbReference type="SUPFAM" id="SSF74650">
    <property type="entry name" value="Galactose mutarotase-like"/>
    <property type="match status" value="1"/>
</dbReference>
<dbReference type="CDD" id="cd01081">
    <property type="entry name" value="Aldose_epim"/>
    <property type="match status" value="1"/>
</dbReference>
<evidence type="ECO:0000256" key="3">
    <source>
        <dbReference type="ARBA" id="ARBA00022837"/>
    </source>
</evidence>
<gene>
    <name evidence="4" type="ORF">FDT66_07420</name>
</gene>
<accession>A0A5S3N5I8</accession>
<dbReference type="OrthoDB" id="9808779at2"/>
<proteinExistence type="predicted"/>
<dbReference type="InterPro" id="IPR014718">
    <property type="entry name" value="GH-type_carb-bd"/>
</dbReference>
<comment type="subunit">
    <text evidence="2">Monomer.</text>
</comment>
<dbReference type="GO" id="GO:0006006">
    <property type="term" value="P:glucose metabolic process"/>
    <property type="evidence" value="ECO:0007669"/>
    <property type="project" value="TreeGrafter"/>
</dbReference>
<dbReference type="EMBL" id="VANR01000003">
    <property type="protein sequence ID" value="TMM30585.1"/>
    <property type="molecule type" value="Genomic_DNA"/>
</dbReference>
<evidence type="ECO:0000313" key="4">
    <source>
        <dbReference type="EMBL" id="TMM30585.1"/>
    </source>
</evidence>
<evidence type="ECO:0000256" key="1">
    <source>
        <dbReference type="ARBA" id="ARBA00001913"/>
    </source>
</evidence>
<dbReference type="Pfam" id="PF01263">
    <property type="entry name" value="Aldose_epim"/>
    <property type="match status" value="1"/>
</dbReference>
<reference evidence="4 5" key="1">
    <citation type="submission" date="2019-05" db="EMBL/GenBank/DDBJ databases">
        <title>Polaribacter aestuariivivens sp. nov., isolated from a tidal flat.</title>
        <authorList>
            <person name="Yoon J.-H."/>
        </authorList>
    </citation>
    <scope>NUCLEOTIDE SEQUENCE [LARGE SCALE GENOMIC DNA]</scope>
    <source>
        <strain evidence="4 5">DBTF-3</strain>
    </source>
</reference>
<dbReference type="InterPro" id="IPR011013">
    <property type="entry name" value="Gal_mutarotase_sf_dom"/>
</dbReference>
<comment type="caution">
    <text evidence="4">The sequence shown here is derived from an EMBL/GenBank/DDBJ whole genome shotgun (WGS) entry which is preliminary data.</text>
</comment>
<organism evidence="4 5">
    <name type="scientific">Polaribacter aestuariivivens</name>
    <dbReference type="NCBI Taxonomy" id="2304626"/>
    <lineage>
        <taxon>Bacteria</taxon>
        <taxon>Pseudomonadati</taxon>
        <taxon>Bacteroidota</taxon>
        <taxon>Flavobacteriia</taxon>
        <taxon>Flavobacteriales</taxon>
        <taxon>Flavobacteriaceae</taxon>
    </lineage>
</organism>
<evidence type="ECO:0000313" key="5">
    <source>
        <dbReference type="Proteomes" id="UP000307140"/>
    </source>
</evidence>
<comment type="cofactor">
    <cofactor evidence="1">
        <name>Ca(2+)</name>
        <dbReference type="ChEBI" id="CHEBI:29108"/>
    </cofactor>
</comment>
<protein>
    <submittedName>
        <fullName evidence="4">Aldose 1-epimerase</fullName>
    </submittedName>
</protein>
<dbReference type="PANTHER" id="PTHR10091">
    <property type="entry name" value="ALDOSE-1-EPIMERASE"/>
    <property type="match status" value="1"/>
</dbReference>
<dbReference type="GO" id="GO:0030246">
    <property type="term" value="F:carbohydrate binding"/>
    <property type="evidence" value="ECO:0007669"/>
    <property type="project" value="InterPro"/>
</dbReference>
<dbReference type="GO" id="GO:0033499">
    <property type="term" value="P:galactose catabolic process via UDP-galactose, Leloir pathway"/>
    <property type="evidence" value="ECO:0007669"/>
    <property type="project" value="TreeGrafter"/>
</dbReference>
<dbReference type="RefSeq" id="WP_138535535.1">
    <property type="nucleotide sequence ID" value="NZ_VANR01000003.1"/>
</dbReference>
<evidence type="ECO:0000256" key="2">
    <source>
        <dbReference type="ARBA" id="ARBA00011245"/>
    </source>
</evidence>
<dbReference type="Gene3D" id="2.70.98.10">
    <property type="match status" value="1"/>
</dbReference>
<dbReference type="GO" id="GO:0004034">
    <property type="term" value="F:aldose 1-epimerase activity"/>
    <property type="evidence" value="ECO:0007669"/>
    <property type="project" value="TreeGrafter"/>
</dbReference>
<dbReference type="InterPro" id="IPR008183">
    <property type="entry name" value="Aldose_1/G6P_1-epimerase"/>
</dbReference>
<keyword evidence="3" id="KW-0106">Calcium</keyword>
<keyword evidence="5" id="KW-1185">Reference proteome</keyword>
<name>A0A5S3N5I8_9FLAO</name>
<dbReference type="Proteomes" id="UP000307140">
    <property type="component" value="Unassembled WGS sequence"/>
</dbReference>
<dbReference type="AlphaFoldDB" id="A0A5S3N5I8"/>